<dbReference type="GO" id="GO:0000156">
    <property type="term" value="F:phosphorelay response regulator activity"/>
    <property type="evidence" value="ECO:0007669"/>
    <property type="project" value="InterPro"/>
</dbReference>
<dbReference type="PANTHER" id="PTHR37299:SF1">
    <property type="entry name" value="STAGE 0 SPORULATION PROTEIN A HOMOLOG"/>
    <property type="match status" value="1"/>
</dbReference>
<evidence type="ECO:0000259" key="4">
    <source>
        <dbReference type="PROSITE" id="PS50930"/>
    </source>
</evidence>
<keyword evidence="2" id="KW-0472">Membrane</keyword>
<evidence type="ECO:0000256" key="1">
    <source>
        <dbReference type="ARBA" id="ARBA00023012"/>
    </source>
</evidence>
<feature type="transmembrane region" description="Helical" evidence="2">
    <location>
        <begin position="242"/>
        <end position="260"/>
    </location>
</feature>
<dbReference type="GO" id="GO:0003677">
    <property type="term" value="F:DNA binding"/>
    <property type="evidence" value="ECO:0007669"/>
    <property type="project" value="UniProtKB-KW"/>
</dbReference>
<keyword evidence="3" id="KW-0732">Signal</keyword>
<dbReference type="InterPro" id="IPR046947">
    <property type="entry name" value="LytR-like"/>
</dbReference>
<evidence type="ECO:0000256" key="2">
    <source>
        <dbReference type="SAM" id="Phobius"/>
    </source>
</evidence>
<evidence type="ECO:0000313" key="5">
    <source>
        <dbReference type="EMBL" id="XBS90312.1"/>
    </source>
</evidence>
<feature type="transmembrane region" description="Helical" evidence="2">
    <location>
        <begin position="179"/>
        <end position="197"/>
    </location>
</feature>
<feature type="chain" id="PRO_5043593875" evidence="3">
    <location>
        <begin position="23"/>
        <end position="507"/>
    </location>
</feature>
<dbReference type="AlphaFoldDB" id="A0AAU7QLN9"/>
<keyword evidence="5" id="KW-0238">DNA-binding</keyword>
<dbReference type="SUPFAM" id="SSF49785">
    <property type="entry name" value="Galactose-binding domain-like"/>
    <property type="match status" value="1"/>
</dbReference>
<keyword evidence="1" id="KW-0902">Two-component regulatory system</keyword>
<dbReference type="EMBL" id="CP157948">
    <property type="protein sequence ID" value="XBS90312.1"/>
    <property type="molecule type" value="Genomic_DNA"/>
</dbReference>
<proteinExistence type="predicted"/>
<sequence length="507" mass="54446">MSTISRLALFLCLCLPWLPLSAAAQSTQWIDVDNVITCPAQQAETAPPDFSAPGCRTEKIPTVDPQHGTLWLRATVAVPRSMLEQSPPLGLFISGKAASTAWVNGRLIGSNGRPGAGRRSETPGRMDAVIPIPSGLLHAGANEIALQLSGVSGFLRLDSPMQALMIGTYANPTDLILRAYWPSLGTFGIFLLGALYFGVGTFRGGDRAGAALLCLISLFAAGQLLAEASRGLLAYRYPFHDLRLVLIVLCSLGFGLCLTAHVIRRFQPRRPWLSFAVVALVTVAGVVLTASYDGKALLAMLCPVLSCALGTACWSWKHKPGAAVYCVALVVFGALSLFLGGKFLDVAFFYLVAALLLFLFAQQAAALAREQKLGIALASHARQLEAALDQARTPKQLPSQTIRIVDTSRIELVSTDQITHCSGAGDYVELNFADGSKRLHNGSLNEMERELPSAFLRVHRSHIVNTAFVESLRRESSGIGQLRISTGAVVPVSRRIMPMVRRTIGSD</sequence>
<feature type="transmembrane region" description="Helical" evidence="2">
    <location>
        <begin position="296"/>
        <end position="315"/>
    </location>
</feature>
<dbReference type="RefSeq" id="WP_350016466.1">
    <property type="nucleotide sequence ID" value="NZ_CP157948.1"/>
</dbReference>
<feature type="transmembrane region" description="Helical" evidence="2">
    <location>
        <begin position="347"/>
        <end position="368"/>
    </location>
</feature>
<protein>
    <submittedName>
        <fullName evidence="5">LytTR family DNA-binding domain-containing protein</fullName>
    </submittedName>
</protein>
<reference evidence="5" key="1">
    <citation type="submission" date="2024-06" db="EMBL/GenBank/DDBJ databases">
        <authorList>
            <person name="Sun Y."/>
        </authorList>
    </citation>
    <scope>NUCLEOTIDE SEQUENCE</scope>
    <source>
        <strain evidence="5">IGA1.0</strain>
    </source>
</reference>
<dbReference type="InterPro" id="IPR007492">
    <property type="entry name" value="LytTR_DNA-bd_dom"/>
</dbReference>
<dbReference type="SMART" id="SM00850">
    <property type="entry name" value="LytTR"/>
    <property type="match status" value="1"/>
</dbReference>
<dbReference type="Gene3D" id="2.40.50.1020">
    <property type="entry name" value="LytTr DNA-binding domain"/>
    <property type="match status" value="1"/>
</dbReference>
<gene>
    <name evidence="5" type="ORF">ABNK63_01320</name>
</gene>
<feature type="transmembrane region" description="Helical" evidence="2">
    <location>
        <begin position="272"/>
        <end position="290"/>
    </location>
</feature>
<organism evidence="5">
    <name type="scientific">Rhodanobacter sp. IGA1.0</name>
    <dbReference type="NCBI Taxonomy" id="3158582"/>
    <lineage>
        <taxon>Bacteria</taxon>
        <taxon>Pseudomonadati</taxon>
        <taxon>Pseudomonadota</taxon>
        <taxon>Gammaproteobacteria</taxon>
        <taxon>Lysobacterales</taxon>
        <taxon>Rhodanobacteraceae</taxon>
        <taxon>Rhodanobacter</taxon>
    </lineage>
</organism>
<dbReference type="PROSITE" id="PS50930">
    <property type="entry name" value="HTH_LYTTR"/>
    <property type="match status" value="1"/>
</dbReference>
<accession>A0AAU7QLN9</accession>
<dbReference type="Pfam" id="PF04397">
    <property type="entry name" value="LytTR"/>
    <property type="match status" value="1"/>
</dbReference>
<feature type="domain" description="HTH LytTR-type" evidence="4">
    <location>
        <begin position="402"/>
        <end position="506"/>
    </location>
</feature>
<dbReference type="InterPro" id="IPR008979">
    <property type="entry name" value="Galactose-bd-like_sf"/>
</dbReference>
<feature type="transmembrane region" description="Helical" evidence="2">
    <location>
        <begin position="322"/>
        <end position="341"/>
    </location>
</feature>
<feature type="transmembrane region" description="Helical" evidence="2">
    <location>
        <begin position="209"/>
        <end position="226"/>
    </location>
</feature>
<dbReference type="PANTHER" id="PTHR37299">
    <property type="entry name" value="TRANSCRIPTIONAL REGULATOR-RELATED"/>
    <property type="match status" value="1"/>
</dbReference>
<keyword evidence="2" id="KW-1133">Transmembrane helix</keyword>
<keyword evidence="2" id="KW-0812">Transmembrane</keyword>
<dbReference type="Gene3D" id="2.60.120.260">
    <property type="entry name" value="Galactose-binding domain-like"/>
    <property type="match status" value="1"/>
</dbReference>
<feature type="signal peptide" evidence="3">
    <location>
        <begin position="1"/>
        <end position="22"/>
    </location>
</feature>
<name>A0AAU7QLN9_9GAMM</name>
<evidence type="ECO:0000256" key="3">
    <source>
        <dbReference type="SAM" id="SignalP"/>
    </source>
</evidence>